<dbReference type="STRING" id="228230.RMCC_2474"/>
<accession>A0A117I9X9</accession>
<evidence type="ECO:0000313" key="1">
    <source>
        <dbReference type="EMBL" id="GAS95508.1"/>
    </source>
</evidence>
<sequence>MSTHIEGMSQPVRCRWCSGIYDLGTVEVTARYIDCSMWKTPCCGHTADDRGETGWKSFSDYERLDRPRPRGPVAYGGRYPWEG</sequence>
<dbReference type="RefSeq" id="WP_131805276.1">
    <property type="nucleotide sequence ID" value="NZ_BCSY01000039.1"/>
</dbReference>
<comment type="caution">
    <text evidence="1">The sequence shown here is derived from an EMBL/GenBank/DDBJ whole genome shotgun (WGS) entry which is preliminary data.</text>
</comment>
<evidence type="ECO:0000313" key="2">
    <source>
        <dbReference type="Proteomes" id="UP000069443"/>
    </source>
</evidence>
<protein>
    <submittedName>
        <fullName evidence="1">Uncharacterized protein</fullName>
    </submittedName>
</protein>
<name>A0A117I9X9_MYCCR</name>
<dbReference type="AlphaFoldDB" id="A0A117I9X9"/>
<gene>
    <name evidence="1" type="ORF">RMCC_2474</name>
</gene>
<keyword evidence="2" id="KW-1185">Reference proteome</keyword>
<dbReference type="Proteomes" id="UP000069443">
    <property type="component" value="Unassembled WGS sequence"/>
</dbReference>
<reference evidence="2" key="2">
    <citation type="submission" date="2016-02" db="EMBL/GenBank/DDBJ databases">
        <title>Draft genome sequence of five rapidly growing Mycobacterium species.</title>
        <authorList>
            <person name="Katahira K."/>
            <person name="Gotou Y."/>
            <person name="Iida K."/>
            <person name="Ogura Y."/>
            <person name="Hayashi T."/>
        </authorList>
    </citation>
    <scope>NUCLEOTIDE SEQUENCE [LARGE SCALE GENOMIC DNA]</scope>
    <source>
        <strain evidence="2">JCM15298</strain>
    </source>
</reference>
<reference evidence="2" key="1">
    <citation type="journal article" date="2016" name="Genome Announc.">
        <title>Draft Genome Sequences of Five Rapidly Growing Mycobacterium Species, M. thermoresistibile, M. fortuitum subsp. acetamidolyticum, M. canariasense, M. brisbanense, and M. novocastrense.</title>
        <authorList>
            <person name="Katahira K."/>
            <person name="Ogura Y."/>
            <person name="Gotoh Y."/>
            <person name="Hayashi T."/>
        </authorList>
    </citation>
    <scope>NUCLEOTIDE SEQUENCE [LARGE SCALE GENOMIC DNA]</scope>
    <source>
        <strain evidence="2">JCM15298</strain>
    </source>
</reference>
<proteinExistence type="predicted"/>
<organism evidence="1 2">
    <name type="scientific">Mycolicibacterium canariasense</name>
    <name type="common">Mycobacterium canariasense</name>
    <dbReference type="NCBI Taxonomy" id="228230"/>
    <lineage>
        <taxon>Bacteria</taxon>
        <taxon>Bacillati</taxon>
        <taxon>Actinomycetota</taxon>
        <taxon>Actinomycetes</taxon>
        <taxon>Mycobacteriales</taxon>
        <taxon>Mycobacteriaceae</taxon>
        <taxon>Mycolicibacterium</taxon>
    </lineage>
</organism>
<dbReference type="OrthoDB" id="5196918at2"/>
<dbReference type="EMBL" id="BCSY01000039">
    <property type="protein sequence ID" value="GAS95508.1"/>
    <property type="molecule type" value="Genomic_DNA"/>
</dbReference>